<feature type="domain" description="DUF7769" evidence="1">
    <location>
        <begin position="36"/>
        <end position="90"/>
    </location>
</feature>
<accession>A0A8T0NU70</accession>
<dbReference type="PANTHER" id="PTHR33889:SF1">
    <property type="entry name" value="OS03G0834800 PROTEIN"/>
    <property type="match status" value="1"/>
</dbReference>
<keyword evidence="3" id="KW-1185">Reference proteome</keyword>
<dbReference type="AlphaFoldDB" id="A0A8T0NU70"/>
<sequence>MSGGAATIIFNLDELLELNNAHGRANANVRTREKDLTPNQKQQIYEALLEKSVNGKLRKNNTNKVAELFNVRRSAVWRIWKRAKQCQANGIPVDISSRKPKNCGRKKVQVDLSQVPTIPLRRRSTIRSLAEALGLNKSTVHRLFKQGLLRRHSNTIKPYLTEANKKERLWWCVSMLDPKYIAN</sequence>
<protein>
    <recommendedName>
        <fullName evidence="1">DUF7769 domain-containing protein</fullName>
    </recommendedName>
</protein>
<dbReference type="Pfam" id="PF24964">
    <property type="entry name" value="DUF7769"/>
    <property type="match status" value="1"/>
</dbReference>
<evidence type="ECO:0000313" key="2">
    <source>
        <dbReference type="EMBL" id="KAG2552970.1"/>
    </source>
</evidence>
<evidence type="ECO:0000313" key="3">
    <source>
        <dbReference type="Proteomes" id="UP000823388"/>
    </source>
</evidence>
<reference evidence="2 3" key="1">
    <citation type="submission" date="2020-05" db="EMBL/GenBank/DDBJ databases">
        <title>WGS assembly of Panicum virgatum.</title>
        <authorList>
            <person name="Lovell J.T."/>
            <person name="Jenkins J."/>
            <person name="Shu S."/>
            <person name="Juenger T.E."/>
            <person name="Schmutz J."/>
        </authorList>
    </citation>
    <scope>NUCLEOTIDE SEQUENCE [LARGE SCALE GENOMIC DNA]</scope>
    <source>
        <strain evidence="3">cv. AP13</strain>
    </source>
</reference>
<name>A0A8T0NU70_PANVG</name>
<dbReference type="InterPro" id="IPR056671">
    <property type="entry name" value="DUF7769"/>
</dbReference>
<proteinExistence type="predicted"/>
<evidence type="ECO:0000259" key="1">
    <source>
        <dbReference type="Pfam" id="PF24964"/>
    </source>
</evidence>
<organism evidence="2 3">
    <name type="scientific">Panicum virgatum</name>
    <name type="common">Blackwell switchgrass</name>
    <dbReference type="NCBI Taxonomy" id="38727"/>
    <lineage>
        <taxon>Eukaryota</taxon>
        <taxon>Viridiplantae</taxon>
        <taxon>Streptophyta</taxon>
        <taxon>Embryophyta</taxon>
        <taxon>Tracheophyta</taxon>
        <taxon>Spermatophyta</taxon>
        <taxon>Magnoliopsida</taxon>
        <taxon>Liliopsida</taxon>
        <taxon>Poales</taxon>
        <taxon>Poaceae</taxon>
        <taxon>PACMAD clade</taxon>
        <taxon>Panicoideae</taxon>
        <taxon>Panicodae</taxon>
        <taxon>Paniceae</taxon>
        <taxon>Panicinae</taxon>
        <taxon>Panicum</taxon>
        <taxon>Panicum sect. Hiantes</taxon>
    </lineage>
</organism>
<dbReference type="EMBL" id="CM029053">
    <property type="protein sequence ID" value="KAG2552970.1"/>
    <property type="molecule type" value="Genomic_DNA"/>
</dbReference>
<gene>
    <name evidence="2" type="ORF">PVAP13_9KG493226</name>
</gene>
<comment type="caution">
    <text evidence="2">The sequence shown here is derived from an EMBL/GenBank/DDBJ whole genome shotgun (WGS) entry which is preliminary data.</text>
</comment>
<dbReference type="PANTHER" id="PTHR33889">
    <property type="entry name" value="OS04G0681850 PROTEIN"/>
    <property type="match status" value="1"/>
</dbReference>
<dbReference type="Proteomes" id="UP000823388">
    <property type="component" value="Chromosome 9K"/>
</dbReference>